<dbReference type="OrthoDB" id="74271at2"/>
<sequence>MFKKTAFVILFAALTSALAVDSTQTDYDHAALSLSAQGTYAQAVSFSIPSTELTLSAEQVRPGNSFTVSIPVTNTTDRAIDVSAVAAAPTGTGASHLTVQAVSAQATLPAGQTTTLTFTLSFDASTEAAQAGQTVSVMFDVTAVAAADNTSTENSSF</sequence>
<evidence type="ECO:0000313" key="3">
    <source>
        <dbReference type="Proteomes" id="UP000277766"/>
    </source>
</evidence>
<reference evidence="2 3" key="1">
    <citation type="submission" date="2018-12" db="EMBL/GenBank/DDBJ databases">
        <title>Deinococcus radiophilus ATCC 27603 genome sequencing and assembly.</title>
        <authorList>
            <person name="Maclea K.S."/>
            <person name="Maynard C.R."/>
        </authorList>
    </citation>
    <scope>NUCLEOTIDE SEQUENCE [LARGE SCALE GENOMIC DNA]</scope>
    <source>
        <strain evidence="2 3">ATCC 27603</strain>
    </source>
</reference>
<dbReference type="SUPFAM" id="SSF49309">
    <property type="entry name" value="Transglutaminase, two C-terminal domains"/>
    <property type="match status" value="1"/>
</dbReference>
<dbReference type="EMBL" id="RXPE01000007">
    <property type="protein sequence ID" value="RTR28338.1"/>
    <property type="molecule type" value="Genomic_DNA"/>
</dbReference>
<organism evidence="2 3">
    <name type="scientific">Deinococcus radiophilus</name>
    <dbReference type="NCBI Taxonomy" id="32062"/>
    <lineage>
        <taxon>Bacteria</taxon>
        <taxon>Thermotogati</taxon>
        <taxon>Deinococcota</taxon>
        <taxon>Deinococci</taxon>
        <taxon>Deinococcales</taxon>
        <taxon>Deinococcaceae</taxon>
        <taxon>Deinococcus</taxon>
    </lineage>
</organism>
<keyword evidence="3" id="KW-1185">Reference proteome</keyword>
<dbReference type="GO" id="GO:0003810">
    <property type="term" value="F:protein-glutamine gamma-glutamyltransferase activity"/>
    <property type="evidence" value="ECO:0007669"/>
    <property type="project" value="InterPro"/>
</dbReference>
<evidence type="ECO:0000256" key="1">
    <source>
        <dbReference type="SAM" id="SignalP"/>
    </source>
</evidence>
<dbReference type="InterPro" id="IPR036238">
    <property type="entry name" value="Transglutaminase_C_sf"/>
</dbReference>
<comment type="caution">
    <text evidence="2">The sequence shown here is derived from an EMBL/GenBank/DDBJ whole genome shotgun (WGS) entry which is preliminary data.</text>
</comment>
<proteinExistence type="predicted"/>
<name>A0A3S0KDI1_9DEIO</name>
<accession>A0A3S0KDI1</accession>
<feature type="signal peptide" evidence="1">
    <location>
        <begin position="1"/>
        <end position="19"/>
    </location>
</feature>
<dbReference type="Proteomes" id="UP000277766">
    <property type="component" value="Unassembled WGS sequence"/>
</dbReference>
<dbReference type="RefSeq" id="WP_126351730.1">
    <property type="nucleotide sequence ID" value="NZ_CP086380.1"/>
</dbReference>
<evidence type="ECO:0000313" key="2">
    <source>
        <dbReference type="EMBL" id="RTR28338.1"/>
    </source>
</evidence>
<protein>
    <recommendedName>
        <fullName evidence="4">DUF11 domain-containing protein</fullName>
    </recommendedName>
</protein>
<gene>
    <name evidence="2" type="ORF">EJ104_05375</name>
</gene>
<dbReference type="AlphaFoldDB" id="A0A3S0KDI1"/>
<keyword evidence="1" id="KW-0732">Signal</keyword>
<evidence type="ECO:0008006" key="4">
    <source>
        <dbReference type="Google" id="ProtNLM"/>
    </source>
</evidence>
<feature type="chain" id="PRO_5018754689" description="DUF11 domain-containing protein" evidence="1">
    <location>
        <begin position="20"/>
        <end position="157"/>
    </location>
</feature>